<dbReference type="SUPFAM" id="SSF49899">
    <property type="entry name" value="Concanavalin A-like lectins/glucanases"/>
    <property type="match status" value="1"/>
</dbReference>
<dbReference type="Pfam" id="PF09206">
    <property type="entry name" value="ArabFuran-catal"/>
    <property type="match status" value="2"/>
</dbReference>
<dbReference type="NCBIfam" id="TIGR04183">
    <property type="entry name" value="Por_Secre_tail"/>
    <property type="match status" value="1"/>
</dbReference>
<dbReference type="Gene3D" id="2.60.40.10">
    <property type="entry name" value="Immunoglobulins"/>
    <property type="match status" value="1"/>
</dbReference>
<evidence type="ECO:0000256" key="8">
    <source>
        <dbReference type="ARBA" id="ARBA00022741"/>
    </source>
</evidence>
<evidence type="ECO:0000256" key="3">
    <source>
        <dbReference type="ARBA" id="ARBA00022475"/>
    </source>
</evidence>
<keyword evidence="12" id="KW-0472">Membrane</keyword>
<dbReference type="InterPro" id="IPR026444">
    <property type="entry name" value="Secre_tail"/>
</dbReference>
<dbReference type="PROSITE" id="PS50825">
    <property type="entry name" value="HYR"/>
    <property type="match status" value="1"/>
</dbReference>
<evidence type="ECO:0000256" key="13">
    <source>
        <dbReference type="ARBA" id="ARBA00023137"/>
    </source>
</evidence>
<comment type="caution">
    <text evidence="20">The sequence shown here is derived from an EMBL/GenBank/DDBJ whole genome shotgun (WGS) entry which is preliminary data.</text>
</comment>
<dbReference type="Proteomes" id="UP001501725">
    <property type="component" value="Unassembled WGS sequence"/>
</dbReference>
<name>A0ABP8GFD3_9BACT</name>
<feature type="signal peptide" evidence="18">
    <location>
        <begin position="1"/>
        <end position="26"/>
    </location>
</feature>
<evidence type="ECO:0000256" key="15">
    <source>
        <dbReference type="ARBA" id="ARBA00023170"/>
    </source>
</evidence>
<keyword evidence="6 18" id="KW-0732">Signal</keyword>
<dbReference type="InterPro" id="IPR055163">
    <property type="entry name" value="ALK/LTK-like_GRD"/>
</dbReference>
<evidence type="ECO:0000256" key="7">
    <source>
        <dbReference type="ARBA" id="ARBA00022737"/>
    </source>
</evidence>
<evidence type="ECO:0000256" key="11">
    <source>
        <dbReference type="ARBA" id="ARBA00022989"/>
    </source>
</evidence>
<keyword evidence="9" id="KW-0418">Kinase</keyword>
<evidence type="ECO:0000256" key="16">
    <source>
        <dbReference type="ARBA" id="ARBA00023180"/>
    </source>
</evidence>
<evidence type="ECO:0000256" key="10">
    <source>
        <dbReference type="ARBA" id="ARBA00022840"/>
    </source>
</evidence>
<evidence type="ECO:0000256" key="5">
    <source>
        <dbReference type="ARBA" id="ARBA00022692"/>
    </source>
</evidence>
<evidence type="ECO:0000256" key="1">
    <source>
        <dbReference type="ARBA" id="ARBA00004251"/>
    </source>
</evidence>
<evidence type="ECO:0000256" key="2">
    <source>
        <dbReference type="ARBA" id="ARBA00011902"/>
    </source>
</evidence>
<keyword evidence="4" id="KW-0808">Transferase</keyword>
<organism evidence="20 21">
    <name type="scientific">Flaviaesturariibacter amylovorans</name>
    <dbReference type="NCBI Taxonomy" id="1084520"/>
    <lineage>
        <taxon>Bacteria</taxon>
        <taxon>Pseudomonadati</taxon>
        <taxon>Bacteroidota</taxon>
        <taxon>Chitinophagia</taxon>
        <taxon>Chitinophagales</taxon>
        <taxon>Chitinophagaceae</taxon>
        <taxon>Flaviaestuariibacter</taxon>
    </lineage>
</organism>
<reference evidence="21" key="1">
    <citation type="journal article" date="2019" name="Int. J. Syst. Evol. Microbiol.">
        <title>The Global Catalogue of Microorganisms (GCM) 10K type strain sequencing project: providing services to taxonomists for standard genome sequencing and annotation.</title>
        <authorList>
            <consortium name="The Broad Institute Genomics Platform"/>
            <consortium name="The Broad Institute Genome Sequencing Center for Infectious Disease"/>
            <person name="Wu L."/>
            <person name="Ma J."/>
        </authorList>
    </citation>
    <scope>NUCLEOTIDE SEQUENCE [LARGE SCALE GENOMIC DNA]</scope>
    <source>
        <strain evidence="21">JCM 17919</strain>
    </source>
</reference>
<feature type="chain" id="PRO_5045549275" description="receptor protein-tyrosine kinase" evidence="18">
    <location>
        <begin position="27"/>
        <end position="3999"/>
    </location>
</feature>
<dbReference type="InterPro" id="IPR013783">
    <property type="entry name" value="Ig-like_fold"/>
</dbReference>
<keyword evidence="13" id="KW-0829">Tyrosine-protein kinase</keyword>
<evidence type="ECO:0000259" key="19">
    <source>
        <dbReference type="PROSITE" id="PS50825"/>
    </source>
</evidence>
<keyword evidence="15" id="KW-0675">Receptor</keyword>
<dbReference type="EC" id="2.7.10.1" evidence="2"/>
<dbReference type="Gene3D" id="2.60.120.200">
    <property type="match status" value="3"/>
</dbReference>
<dbReference type="InterPro" id="IPR015289">
    <property type="entry name" value="A-L-arabinofuranosidase_B_cat"/>
</dbReference>
<keyword evidence="7" id="KW-0677">Repeat</keyword>
<accession>A0ABP8GFD3</accession>
<keyword evidence="16" id="KW-0325">Glycoprotein</keyword>
<dbReference type="Pfam" id="PF02494">
    <property type="entry name" value="HYR"/>
    <property type="match status" value="1"/>
</dbReference>
<evidence type="ECO:0000313" key="21">
    <source>
        <dbReference type="Proteomes" id="UP001501725"/>
    </source>
</evidence>
<evidence type="ECO:0000256" key="9">
    <source>
        <dbReference type="ARBA" id="ARBA00022777"/>
    </source>
</evidence>
<gene>
    <name evidence="20" type="ORF">GCM10023184_09680</name>
</gene>
<evidence type="ECO:0000256" key="17">
    <source>
        <dbReference type="SAM" id="MobiDB-lite"/>
    </source>
</evidence>
<dbReference type="InterPro" id="IPR044023">
    <property type="entry name" value="Ig_7"/>
</dbReference>
<keyword evidence="11" id="KW-1133">Transmembrane helix</keyword>
<keyword evidence="8" id="KW-0547">Nucleotide-binding</keyword>
<feature type="domain" description="HYR" evidence="19">
    <location>
        <begin position="1252"/>
        <end position="1334"/>
    </location>
</feature>
<dbReference type="EMBL" id="BAABGY010000004">
    <property type="protein sequence ID" value="GAA4323064.1"/>
    <property type="molecule type" value="Genomic_DNA"/>
</dbReference>
<dbReference type="Pfam" id="PF19081">
    <property type="entry name" value="Ig_7"/>
    <property type="match status" value="2"/>
</dbReference>
<feature type="region of interest" description="Disordered" evidence="17">
    <location>
        <begin position="749"/>
        <end position="784"/>
    </location>
</feature>
<keyword evidence="3" id="KW-1003">Cell membrane</keyword>
<evidence type="ECO:0000256" key="14">
    <source>
        <dbReference type="ARBA" id="ARBA00023157"/>
    </source>
</evidence>
<comment type="subcellular location">
    <subcellularLocation>
        <location evidence="1">Cell membrane</location>
        <topology evidence="1">Single-pass type I membrane protein</topology>
    </subcellularLocation>
</comment>
<evidence type="ECO:0000256" key="18">
    <source>
        <dbReference type="SAM" id="SignalP"/>
    </source>
</evidence>
<proteinExistence type="predicted"/>
<keyword evidence="14" id="KW-1015">Disulfide bond</keyword>
<feature type="compositionally biased region" description="Gly residues" evidence="17">
    <location>
        <begin position="767"/>
        <end position="784"/>
    </location>
</feature>
<evidence type="ECO:0000256" key="6">
    <source>
        <dbReference type="ARBA" id="ARBA00022729"/>
    </source>
</evidence>
<keyword evidence="21" id="KW-1185">Reference proteome</keyword>
<evidence type="ECO:0000256" key="4">
    <source>
        <dbReference type="ARBA" id="ARBA00022679"/>
    </source>
</evidence>
<keyword evidence="5" id="KW-0812">Transmembrane</keyword>
<evidence type="ECO:0000313" key="20">
    <source>
        <dbReference type="EMBL" id="GAA4323064.1"/>
    </source>
</evidence>
<dbReference type="InterPro" id="IPR013320">
    <property type="entry name" value="ConA-like_dom_sf"/>
</dbReference>
<dbReference type="RefSeq" id="WP_345253829.1">
    <property type="nucleotide sequence ID" value="NZ_BAABGY010000004.1"/>
</dbReference>
<dbReference type="Pfam" id="PF12810">
    <property type="entry name" value="ALK_LTK_GRD"/>
    <property type="match status" value="1"/>
</dbReference>
<keyword evidence="10" id="KW-0067">ATP-binding</keyword>
<protein>
    <recommendedName>
        <fullName evidence="2">receptor protein-tyrosine kinase</fullName>
        <ecNumber evidence="2">2.7.10.1</ecNumber>
    </recommendedName>
</protein>
<evidence type="ECO:0000256" key="12">
    <source>
        <dbReference type="ARBA" id="ARBA00023136"/>
    </source>
</evidence>
<dbReference type="InterPro" id="IPR003410">
    <property type="entry name" value="HYR_dom"/>
</dbReference>
<sequence length="3999" mass="411128">MTLSSARLLRPLFLICLLAAAIGAQAQVNALDGVGLSSATPAKPAYSLRKLSSAYTGSAVEVRRSSDNSLQNIGFTPSGALDTAALKAFVGLASGFVSKWYDQGGSAIDAVQASASLQPRIVNSGSIDRMNGKPALYFATSNLATAAVVLFPTAVTLIGVAQGTGSVPGSLATKTGLSTGEAQHFPAPFDFSNASGNFLVGDAANLNTLSTLSLSGSTPRSSVVSEVGASIFGFVITGPGGAMTNLLNGYPVRSTTAATFADRGAPLRIGDRNGGGGAGNFYCPELVFFPNVLSTSSRRAVEGAQQAYYGLPCTALSVTGPATICSGQTVQLVASGADTYSWSPGGATSATLVATPTATTDYTVTGTWNGCSSTKTLRVTVLPTPQLSAGADRTVTPGTAVTLTATTDASTLAWHPVYSTASSVTVLPAETTTYRVNASSANGCTAEDFVTITLATVPAISGSTIVCAGGSTTLTASGTGSIAWYTNQTTGSTLHTGAVFTTPALTASTTYWVSASGGPRVPVRVQVLQTVPVASPAAICAGSGSELSLTNTGAIASWYDAPTGGNLLYRSAGSFPVQLAQTTTYYVQADAQEQTDTIFYTGSVQTFTVPADVVSIQVDLRAGSGGGDNPGGPGGRVQATLSVTPGQQLSLYAGGAGTYSASYSITAGGFNGGGAATTEYSGSGGGASDIRIGGTGLTDRVLVAGGGGGAGHYAGYGQGGAGGGLTGGLSPVVMPGYYASEVNGKPGTQTMYGEGGDGTYPPSAGPGSWGAGGPGQGGGGGGGWFGGGGGSLVGAAGGGGSSYTNPALTQNVVHTQGYHSGNGMIILKYRAACTNTARVPVTVTVQAANPVTITASADTTCGSVQLTASGASSYSWSTPPVIPSAKLAAGLHQLSSSFNGSALQLRRPSDNAVAEFGFINGELNLAAIYAFLGSETGRCVKLFDQSGNGNHLEQTDPLRQPLFVASGINGRPVLRFSASPARFMTSPVVLGEPYTAIYLARQNGPARGRMLSTVYNNWLLGWWSGNKGMAHFDNWVSPAGGIPADAMAYLYAATRSGGTSRVFENGIPLYSSGNGGGGINGLQVNGNAGGPIELSDGDFGDILLFNTALSDDARAEVEGYSARYYGLATPISNATITVTPTGPATTYYVTGASATGCSTTVGKTIVKDGRPPVVQCPAGQELIVNASCAATLPDYRSLLTAADECSPASSLVITQLPAAGSPINGMDTVRVQFTVRDSAGYEASCTINIIPRDTSALRMVCPSGRTVTQEIGACGAYVSLTAPVTTNCRTATVVQTGGPASATLFPVGTSAVTFTASDGAGNTASCSYTVTVLPLLPVLSGDTLVCTGGSTTLTINNIAGSSSVSWYTGPNASGTLVATANPLVNAGAGTYYARYQGPCVPEEKRVTVSEFTDSLTIAGDSILCAGSRSFLTASGFALNGWLDLALPVDAAPSSAKLALGLRLLSSTYTGPLLRLRRASDDAQQDFNAIGRHLDTAAVSAWAGGSAVFCVTLYDQSGNGAHLTQATASAQPQLLLHSAANDLPALRFGTTQFMRLDAQFPAPFTITYTARQTGGVRARVLSTYRNNWLLGWHNGQQGKAFFNNGWVQENGYAANNSIQVYTGRSTGSVSAIYENGLLLAANGGGTNGPDGLQLNGLGNGERSDCEFMEVLAFDTALADSVQTSVEAGAINYYVNRSRLLVSDPAAGTHRIYTAFGARPSCATFSSRSVTVKSPIAGDPALYGAGTWNVYVWNSGGASVHAGTWSANYSGYYTAATLGLNSHAQWASGTSPSGAAGYVGCPVGADNHSWSAKRKGFPCSRYRLSVTAHDDAAELWINGVKVWEHAICCDQHPNVWEGVLSSSDSVEFRVTEGSGGSGGTLVFTEINLPLTVSYAASFACPTTVVPAPVVSTTGGFYTASPAGLLIDGASGVITVPGSTAGSYTITYHIISPCGDTTRGTAPFVIAATGDPALYGNDIWNVYVYNSGGAAVHAGTWSANYSGYYTAATLGLNSHAQWASGTPPSGAAGYIGCPVGADNHSWSAKRKGFPCSRYRLSVTAHDDAAELWINGVKVWEHAICCDQHPDIWEGVLGATDSVEFRVTQGSGGSGGTLAFTDIGYPVTLTYATSSACPNTAVPAPVVSRSGGFFSAAPAGLLIDSSTGIITVPGSAFGNYLITYHWRTPCGDTARATAPFANAPTGDPAQYGNGIWNVYVYNSGGAAVHSGTWSQNYSGYYTAAATSFNTAAHWASGTSPSGAAGYVGCPVGADNHSWSAKRQGFPCGRYRLSVTAHDDAAELWINGVKVWEHAICCDQHPNIWEGFLSSTDSIEFRVTEATAGSVGTLEFTPVTDPVTLSYPVAGGCVGDSTVASVVSTAGGFYTAAPAGLLIDGASGVVTVPGSAAGSYTITYHWPTPCGDTVRATAPFRVAAVAGDPALYGNGIWNVYAYRSGGAAVDANTWNLNYSGFYTASGTGFNTAAQWPAAGAPSDAANYQGCPVGADGHSWAAKRQGFTCGYYRIDITGHDDAAELWINGVKVWEHSAFGDQHHGVWTGHLSVTDSVMFRGSEALGDAYGTIDIVAVSAAVAFNYNASGVCTSYGLLTPSVSRSGGVFSAAPAGLSIDSLTGVINTAASAAGQYTITNTITDECGQVLTTSVTLSVTAVQGDPSVFGAGVWNVYAWNSGSTGSIPNSNVWNLNYTGFFTAAGLNFNTEEHWSNIGNPSEAAGYGGCAVNPYQFSWSAKRTGFPCDRYQVNIPTHRYTGQLWINGVMVWEHRGSGDYHSNVWTGFLGPTDSVEFRCFSNGSGFGSIAFIPLGYSVDLSYPVSNSCSGSAPVAATVNFGGGVFSALPAGLALDTASGTITPTASSTGSYTIYYTWVSPCGDTQVDSAQLSVGAQQGDPSVFGVDQWRVHVWNSGGASIAPNAWSTNYSGYYTAAGTDFSTLNQWADHLPPSDAPGYAGCAVGTENHSWSAKRKGFPCGYYTVNIDSHDDAAQLWINGVKVWEHNSCCDTHSQVWEGMLGATDSVEFRVTQGIGGAQGALSFQLSAPTFSYTSSPYCTSAGVVSPNRQLSGGTFTASPAGLSVNAATGAVNTAASLGGIYTVTYTLVTSCGDTLVGTAPITINAPGGDPSVPGTNAWNVYAWNAGDHANQAQSWNTAYVGYIPGATTSQSPNFSYANGNYPSAHPAFQGCPITSRSFSWSAVRKGFTCGYYALRITTLDVSGELWINGDLIRRFGRFEASSAVVWQGYLSSADTVEMRVRSTSTLGSRLGLSLTAIAEAAGLAYPASTGCYVAGSNETVSPVITGIATGTFSATPSGLALDPATGALDLASSSAGSYTVTSSGTSICGTALSASTALTVVVAAGNPATFGTNQWNVYAWNAGDQSGTPWSAAYAGYYVEPTLDLNTLTRWDPSGTPSSASGYQGCTVGADNHSWSAKRQGFPCGYYTIDVPAHDDKVELRINDSLVFAHSDCCDAHTAVWEGVLGPDDKIEFRVSEGVGGSMGQLTLTLHATITASTWTGAADSDWTNGANWCGPVPLATTDVVIPASAVNQPVVASGAVATARNLIVQSGSSLMVAGTMNLYGNLMNNGGTLDMTQGRLDLEGNTRQQVPAFTVQALHVNGGGGFILSGHSVVSGSLTFGASGGHVILGSSNLTVGSISGGDGSAFVVTNGSGALTRRSLAGTQLMPVGLSTASYTPLSITTAEGLDWTVRLQGDFAGYAAVNQSLALPRIWHITPSVTPTATPASLIFTYPDSLWTTPSLVSVFRYGVTGGWALANNDASGITAVLNGGLRSVSLMGQQAFSPFAIGSTSTPLPVSLLYFSGQSTGRTNQLQWRTASEQDNRGFQVERSYDGRVFARIGFVGSAAPSGTSNTSLDYRFADSLYAGLRQYYRLRQEDINGESRYSHVVTLQQRSVPPAITVYPNPARTSTELRIVGGKEGQVLITLSDPAGRIVWKQTRGIGVGVSVQTISLQGLAAGIYQVQVHTTSGDYLGSVRIVKE</sequence>